<dbReference type="RefSeq" id="WP_260978145.1">
    <property type="nucleotide sequence ID" value="NZ_JAODBU010000002.1"/>
</dbReference>
<gene>
    <name evidence="1" type="ORF">N5B56_01235</name>
</gene>
<evidence type="ECO:0000313" key="2">
    <source>
        <dbReference type="Proteomes" id="UP001431199"/>
    </source>
</evidence>
<protein>
    <submittedName>
        <fullName evidence="1">Uncharacterized protein</fullName>
    </submittedName>
</protein>
<comment type="caution">
    <text evidence="1">The sequence shown here is derived from an EMBL/GenBank/DDBJ whole genome shotgun (WGS) entry which is preliminary data.</text>
</comment>
<sequence length="99" mass="11264">MILNNVNQNRNNEKIKVGDDVAIVNAGELYSTYYNFFEENDLSLNIAARYAFRGEASTMFKHRVIYIGKHTKDGEDVYVIENKLNKTIYLIGGKGIVKA</sequence>
<name>A0ABT2LWN1_9FIRM</name>
<accession>A0ABT2LWN1</accession>
<organism evidence="1 2">
    <name type="scientific">Eubacterium album</name>
    <dbReference type="NCBI Taxonomy" id="2978477"/>
    <lineage>
        <taxon>Bacteria</taxon>
        <taxon>Bacillati</taxon>
        <taxon>Bacillota</taxon>
        <taxon>Clostridia</taxon>
        <taxon>Eubacteriales</taxon>
        <taxon>Eubacteriaceae</taxon>
        <taxon>Eubacterium</taxon>
    </lineage>
</organism>
<keyword evidence="2" id="KW-1185">Reference proteome</keyword>
<dbReference type="EMBL" id="JAODBU010000002">
    <property type="protein sequence ID" value="MCT7397708.1"/>
    <property type="molecule type" value="Genomic_DNA"/>
</dbReference>
<proteinExistence type="predicted"/>
<reference evidence="1" key="1">
    <citation type="submission" date="2022-09" db="EMBL/GenBank/DDBJ databases">
        <title>Eubacterium sp. LFL-14 isolated from human feces.</title>
        <authorList>
            <person name="Liu F."/>
        </authorList>
    </citation>
    <scope>NUCLEOTIDE SEQUENCE</scope>
    <source>
        <strain evidence="1">LFL-14</strain>
    </source>
</reference>
<evidence type="ECO:0000313" key="1">
    <source>
        <dbReference type="EMBL" id="MCT7397708.1"/>
    </source>
</evidence>
<dbReference type="Proteomes" id="UP001431199">
    <property type="component" value="Unassembled WGS sequence"/>
</dbReference>